<dbReference type="AlphaFoldDB" id="A0A6I2R8W8"/>
<gene>
    <name evidence="1" type="ORF">GKE97_09340</name>
</gene>
<dbReference type="InterPro" id="IPR025915">
    <property type="entry name" value="Phage_gp49_66"/>
</dbReference>
<accession>A0A6I2R8W8</accession>
<organism evidence="1 2">
    <name type="scientific">Flavonifractor plautii</name>
    <name type="common">Fusobacterium plautii</name>
    <dbReference type="NCBI Taxonomy" id="292800"/>
    <lineage>
        <taxon>Bacteria</taxon>
        <taxon>Bacillati</taxon>
        <taxon>Bacillota</taxon>
        <taxon>Clostridia</taxon>
        <taxon>Eubacteriales</taxon>
        <taxon>Oscillospiraceae</taxon>
        <taxon>Flavonifractor</taxon>
    </lineage>
</organism>
<dbReference type="Proteomes" id="UP000434475">
    <property type="component" value="Unassembled WGS sequence"/>
</dbReference>
<protein>
    <submittedName>
        <fullName evidence="1">Uncharacterized protein</fullName>
    </submittedName>
</protein>
<proteinExistence type="predicted"/>
<name>A0A6I2R8W8_FLAPL</name>
<evidence type="ECO:0000313" key="1">
    <source>
        <dbReference type="EMBL" id="MSB19722.1"/>
    </source>
</evidence>
<dbReference type="RefSeq" id="WP_172697590.1">
    <property type="nucleotide sequence ID" value="NZ_CAXUMB010000006.1"/>
</dbReference>
<reference evidence="1 2" key="1">
    <citation type="journal article" date="2019" name="Nat. Med.">
        <title>A library of human gut bacterial isolates paired with longitudinal multiomics data enables mechanistic microbiome research.</title>
        <authorList>
            <person name="Poyet M."/>
            <person name="Groussin M."/>
            <person name="Gibbons S.M."/>
            <person name="Avila-Pacheco J."/>
            <person name="Jiang X."/>
            <person name="Kearney S.M."/>
            <person name="Perrotta A.R."/>
            <person name="Berdy B."/>
            <person name="Zhao S."/>
            <person name="Lieberman T.D."/>
            <person name="Swanson P.K."/>
            <person name="Smith M."/>
            <person name="Roesemann S."/>
            <person name="Alexander J.E."/>
            <person name="Rich S.A."/>
            <person name="Livny J."/>
            <person name="Vlamakis H."/>
            <person name="Clish C."/>
            <person name="Bullock K."/>
            <person name="Deik A."/>
            <person name="Scott J."/>
            <person name="Pierce K.A."/>
            <person name="Xavier R.J."/>
            <person name="Alm E.J."/>
        </authorList>
    </citation>
    <scope>NUCLEOTIDE SEQUENCE [LARGE SCALE GENOMIC DNA]</scope>
    <source>
        <strain evidence="1 2">BIOML-A2</strain>
    </source>
</reference>
<comment type="caution">
    <text evidence="1">The sequence shown here is derived from an EMBL/GenBank/DDBJ whole genome shotgun (WGS) entry which is preliminary data.</text>
</comment>
<evidence type="ECO:0000313" key="2">
    <source>
        <dbReference type="Proteomes" id="UP000434475"/>
    </source>
</evidence>
<dbReference type="EMBL" id="WKPR01000007">
    <property type="protein sequence ID" value="MSB19722.1"/>
    <property type="molecule type" value="Genomic_DNA"/>
</dbReference>
<dbReference type="Pfam" id="PF13876">
    <property type="entry name" value="Phage_gp49_66"/>
    <property type="match status" value="1"/>
</dbReference>
<sequence>MKQYIGTKIIEAEPAYRCMDGQGRVTITDDPSEAFPNFPSVEDGYRVRYADGYVSWSPKDTFERAYLPLETNKELRASKPSISQEMVDNFILETWTQTAGEKTTIVRAMLRNGFELVEASSCVSPENYDEKLGREICMKKIKDRVWHLLGFLLQTAVNGVK</sequence>